<sequence length="374" mass="42161">MPALCAIVLLVSCVAPAALTELYLSDYYTYEGVMDYLDSLAKQYPQRVLVKDAGRSYERRMLKTITITNGDRLPGKRTIFMDAALHSREWMTPMAALYAIQELVVNFKQNSDLLRNFNWIVLPLGNPDGYEYSRNSDRWWRNTRSPNGAECYGTNLNRNFDVAWGQGYAELADPCSESYAGSEAFSEAEARLVRDTMHELVDNGSGVMYLSLHTANRSMFYPWVHDSTPTSNHLEMQEIARYATNRIYAETSTVIKSLQAFYYGGEMGGTSLDYAFKVGFPLSFVFEMSGLAHGLEYKFFPPPTEIHRLAAESWVGIRALAEKAIEKYPPGRLIPRVPRVTASNKAPSSRDYNVLVLRGLLSTLLAYVAQHLIG</sequence>
<evidence type="ECO:0000313" key="13">
    <source>
        <dbReference type="EMBL" id="SPP77199.1"/>
    </source>
</evidence>
<dbReference type="InterPro" id="IPR000834">
    <property type="entry name" value="Peptidase_M14"/>
</dbReference>
<evidence type="ECO:0000313" key="14">
    <source>
        <dbReference type="Proteomes" id="UP000268350"/>
    </source>
</evidence>
<dbReference type="GO" id="GO:0004181">
    <property type="term" value="F:metallocarboxypeptidase activity"/>
    <property type="evidence" value="ECO:0007669"/>
    <property type="project" value="InterPro"/>
</dbReference>
<comment type="similarity">
    <text evidence="2 10">Belongs to the peptidase M14 family.</text>
</comment>
<keyword evidence="6 11" id="KW-0732">Signal</keyword>
<evidence type="ECO:0000256" key="9">
    <source>
        <dbReference type="ARBA" id="ARBA00023049"/>
    </source>
</evidence>
<feature type="active site" description="Proton donor/acceptor" evidence="10">
    <location>
        <position position="287"/>
    </location>
</feature>
<dbReference type="OrthoDB" id="3626597at2759"/>
<keyword evidence="5" id="KW-0479">Metal-binding</keyword>
<protein>
    <submittedName>
        <fullName evidence="13">Blast:Carboxypeptidase B</fullName>
    </submittedName>
</protein>
<feature type="chain" id="PRO_5017381057" evidence="11">
    <location>
        <begin position="21"/>
        <end position="374"/>
    </location>
</feature>
<feature type="signal peptide" evidence="11">
    <location>
        <begin position="1"/>
        <end position="20"/>
    </location>
</feature>
<name>A0A3B0JU25_DROGU</name>
<accession>A0A3B0JU25</accession>
<dbReference type="SUPFAM" id="SSF53187">
    <property type="entry name" value="Zn-dependent exopeptidases"/>
    <property type="match status" value="1"/>
</dbReference>
<feature type="domain" description="Peptidase M14" evidence="12">
    <location>
        <begin position="26"/>
        <end position="324"/>
    </location>
</feature>
<dbReference type="PANTHER" id="PTHR11705">
    <property type="entry name" value="PROTEASE FAMILY M14 CARBOXYPEPTIDASE A,B"/>
    <property type="match status" value="1"/>
</dbReference>
<organism evidence="13 14">
    <name type="scientific">Drosophila guanche</name>
    <name type="common">Fruit fly</name>
    <dbReference type="NCBI Taxonomy" id="7266"/>
    <lineage>
        <taxon>Eukaryota</taxon>
        <taxon>Metazoa</taxon>
        <taxon>Ecdysozoa</taxon>
        <taxon>Arthropoda</taxon>
        <taxon>Hexapoda</taxon>
        <taxon>Insecta</taxon>
        <taxon>Pterygota</taxon>
        <taxon>Neoptera</taxon>
        <taxon>Endopterygota</taxon>
        <taxon>Diptera</taxon>
        <taxon>Brachycera</taxon>
        <taxon>Muscomorpha</taxon>
        <taxon>Ephydroidea</taxon>
        <taxon>Drosophilidae</taxon>
        <taxon>Drosophila</taxon>
        <taxon>Sophophora</taxon>
    </lineage>
</organism>
<evidence type="ECO:0000256" key="2">
    <source>
        <dbReference type="ARBA" id="ARBA00005988"/>
    </source>
</evidence>
<evidence type="ECO:0000256" key="1">
    <source>
        <dbReference type="ARBA" id="ARBA00001947"/>
    </source>
</evidence>
<keyword evidence="7" id="KW-0378">Hydrolase</keyword>
<comment type="cofactor">
    <cofactor evidence="1">
        <name>Zn(2+)</name>
        <dbReference type="ChEBI" id="CHEBI:29105"/>
    </cofactor>
</comment>
<dbReference type="PRINTS" id="PR00765">
    <property type="entry name" value="CRBOXYPTASEA"/>
</dbReference>
<dbReference type="SMART" id="SM00631">
    <property type="entry name" value="Zn_pept"/>
    <property type="match status" value="1"/>
</dbReference>
<evidence type="ECO:0000256" key="10">
    <source>
        <dbReference type="PROSITE-ProRule" id="PRU01379"/>
    </source>
</evidence>
<dbReference type="Gene3D" id="3.40.630.10">
    <property type="entry name" value="Zn peptidases"/>
    <property type="match status" value="1"/>
</dbReference>
<keyword evidence="8" id="KW-0862">Zinc</keyword>
<dbReference type="Pfam" id="PF00246">
    <property type="entry name" value="Peptidase_M14"/>
    <property type="match status" value="1"/>
</dbReference>
<keyword evidence="14" id="KW-1185">Reference proteome</keyword>
<dbReference type="AlphaFoldDB" id="A0A3B0JU25"/>
<dbReference type="FunFam" id="3.40.630.10:FF:000084">
    <property type="entry name" value="Carboxypeptidase B2"/>
    <property type="match status" value="1"/>
</dbReference>
<dbReference type="PROSITE" id="PS52035">
    <property type="entry name" value="PEPTIDASE_M14"/>
    <property type="match status" value="1"/>
</dbReference>
<evidence type="ECO:0000256" key="7">
    <source>
        <dbReference type="ARBA" id="ARBA00022801"/>
    </source>
</evidence>
<dbReference type="OMA" id="REWMTPM"/>
<evidence type="ECO:0000256" key="6">
    <source>
        <dbReference type="ARBA" id="ARBA00022729"/>
    </source>
</evidence>
<keyword evidence="4" id="KW-0645">Protease</keyword>
<keyword evidence="3 13" id="KW-0121">Carboxypeptidase</keyword>
<proteinExistence type="inferred from homology"/>
<gene>
    <name evidence="13" type="ORF">DGUA_6G007843</name>
</gene>
<evidence type="ECO:0000256" key="5">
    <source>
        <dbReference type="ARBA" id="ARBA00022723"/>
    </source>
</evidence>
<dbReference type="GO" id="GO:0006508">
    <property type="term" value="P:proteolysis"/>
    <property type="evidence" value="ECO:0007669"/>
    <property type="project" value="UniProtKB-KW"/>
</dbReference>
<dbReference type="GO" id="GO:0008270">
    <property type="term" value="F:zinc ion binding"/>
    <property type="evidence" value="ECO:0007669"/>
    <property type="project" value="InterPro"/>
</dbReference>
<evidence type="ECO:0000259" key="12">
    <source>
        <dbReference type="PROSITE" id="PS52035"/>
    </source>
</evidence>
<keyword evidence="9" id="KW-0482">Metalloprotease</keyword>
<evidence type="ECO:0000256" key="8">
    <source>
        <dbReference type="ARBA" id="ARBA00022833"/>
    </source>
</evidence>
<dbReference type="GO" id="GO:0005615">
    <property type="term" value="C:extracellular space"/>
    <property type="evidence" value="ECO:0007669"/>
    <property type="project" value="TreeGrafter"/>
</dbReference>
<dbReference type="PANTHER" id="PTHR11705:SF140">
    <property type="entry name" value="FI02848P-RELATED"/>
    <property type="match status" value="1"/>
</dbReference>
<reference evidence="14" key="1">
    <citation type="submission" date="2018-01" db="EMBL/GenBank/DDBJ databases">
        <authorList>
            <person name="Alioto T."/>
            <person name="Alioto T."/>
        </authorList>
    </citation>
    <scope>NUCLEOTIDE SEQUENCE [LARGE SCALE GENOMIC DNA]</scope>
</reference>
<evidence type="ECO:0000256" key="3">
    <source>
        <dbReference type="ARBA" id="ARBA00022645"/>
    </source>
</evidence>
<dbReference type="Proteomes" id="UP000268350">
    <property type="component" value="Unassembled WGS sequence"/>
</dbReference>
<dbReference type="EMBL" id="OUUW01000002">
    <property type="protein sequence ID" value="SPP77199.1"/>
    <property type="molecule type" value="Genomic_DNA"/>
</dbReference>
<evidence type="ECO:0000256" key="11">
    <source>
        <dbReference type="SAM" id="SignalP"/>
    </source>
</evidence>
<evidence type="ECO:0000256" key="4">
    <source>
        <dbReference type="ARBA" id="ARBA00022670"/>
    </source>
</evidence>